<evidence type="ECO:0000313" key="1">
    <source>
        <dbReference type="EnsemblPlants" id="Zm00001eb084380_P001"/>
    </source>
</evidence>
<dbReference type="AlphaFoldDB" id="A0A804MGR2"/>
<sequence length="103" mass="11022">MPQHTSAATSISAPASRTVYSSLLGVSVSKKTGSFLDVPICVCVDMDGLIMDQQVSLLVVGQDVFKSKAKVGSVTSAHGYPVRYKQPFQVVFRAGEGKQPYIQ</sequence>
<protein>
    <submittedName>
        <fullName evidence="1">Uncharacterized protein</fullName>
    </submittedName>
</protein>
<dbReference type="Gramene" id="Zm00001eb084380_T001">
    <property type="protein sequence ID" value="Zm00001eb084380_P001"/>
    <property type="gene ID" value="Zm00001eb084380"/>
</dbReference>
<dbReference type="Proteomes" id="UP000007305">
    <property type="component" value="Chromosome 2"/>
</dbReference>
<proteinExistence type="predicted"/>
<dbReference type="InParanoid" id="A0A804MGR2"/>
<name>A0A804MGR2_MAIZE</name>
<reference evidence="1" key="3">
    <citation type="submission" date="2021-05" db="UniProtKB">
        <authorList>
            <consortium name="EnsemblPlants"/>
        </authorList>
    </citation>
    <scope>IDENTIFICATION</scope>
    <source>
        <strain evidence="1">cv. B73</strain>
    </source>
</reference>
<keyword evidence="2" id="KW-1185">Reference proteome</keyword>
<accession>A0A804MGR2</accession>
<reference evidence="2" key="1">
    <citation type="submission" date="2015-12" db="EMBL/GenBank/DDBJ databases">
        <title>Update maize B73 reference genome by single molecule sequencing technologies.</title>
        <authorList>
            <consortium name="Maize Genome Sequencing Project"/>
            <person name="Ware D."/>
        </authorList>
    </citation>
    <scope>NUCLEOTIDE SEQUENCE [LARGE SCALE GENOMIC DNA]</scope>
    <source>
        <strain evidence="2">cv. B73</strain>
    </source>
</reference>
<reference evidence="1" key="2">
    <citation type="submission" date="2019-07" db="EMBL/GenBank/DDBJ databases">
        <authorList>
            <person name="Seetharam A."/>
            <person name="Woodhouse M."/>
            <person name="Cannon E."/>
        </authorList>
    </citation>
    <scope>NUCLEOTIDE SEQUENCE [LARGE SCALE GENOMIC DNA]</scope>
    <source>
        <strain evidence="1">cv. B73</strain>
    </source>
</reference>
<dbReference type="EnsemblPlants" id="Zm00001eb084380_T001">
    <property type="protein sequence ID" value="Zm00001eb084380_P001"/>
    <property type="gene ID" value="Zm00001eb084380"/>
</dbReference>
<evidence type="ECO:0000313" key="2">
    <source>
        <dbReference type="Proteomes" id="UP000007305"/>
    </source>
</evidence>
<organism evidence="1 2">
    <name type="scientific">Zea mays</name>
    <name type="common">Maize</name>
    <dbReference type="NCBI Taxonomy" id="4577"/>
    <lineage>
        <taxon>Eukaryota</taxon>
        <taxon>Viridiplantae</taxon>
        <taxon>Streptophyta</taxon>
        <taxon>Embryophyta</taxon>
        <taxon>Tracheophyta</taxon>
        <taxon>Spermatophyta</taxon>
        <taxon>Magnoliopsida</taxon>
        <taxon>Liliopsida</taxon>
        <taxon>Poales</taxon>
        <taxon>Poaceae</taxon>
        <taxon>PACMAD clade</taxon>
        <taxon>Panicoideae</taxon>
        <taxon>Andropogonodae</taxon>
        <taxon>Andropogoneae</taxon>
        <taxon>Tripsacinae</taxon>
        <taxon>Zea</taxon>
    </lineage>
</organism>